<dbReference type="RefSeq" id="XP_067524389.1">
    <property type="nucleotide sequence ID" value="XM_067668288.1"/>
</dbReference>
<gene>
    <name evidence="1" type="ORF">RO3G_13704</name>
</gene>
<evidence type="ECO:0000313" key="1">
    <source>
        <dbReference type="EMBL" id="EIE88993.1"/>
    </source>
</evidence>
<sequence>MTAPDYIHILKTELADTLAYYRLGDVCRLEFKL</sequence>
<organism evidence="1 2">
    <name type="scientific">Rhizopus delemar (strain RA 99-880 / ATCC MYA-4621 / FGSC 9543 / NRRL 43880)</name>
    <name type="common">Mucormycosis agent</name>
    <name type="synonym">Rhizopus arrhizus var. delemar</name>
    <dbReference type="NCBI Taxonomy" id="246409"/>
    <lineage>
        <taxon>Eukaryota</taxon>
        <taxon>Fungi</taxon>
        <taxon>Fungi incertae sedis</taxon>
        <taxon>Mucoromycota</taxon>
        <taxon>Mucoromycotina</taxon>
        <taxon>Mucoromycetes</taxon>
        <taxon>Mucorales</taxon>
        <taxon>Mucorineae</taxon>
        <taxon>Rhizopodaceae</taxon>
        <taxon>Rhizopus</taxon>
    </lineage>
</organism>
<dbReference type="Proteomes" id="UP000009138">
    <property type="component" value="Unassembled WGS sequence"/>
</dbReference>
<dbReference type="VEuPathDB" id="FungiDB:RO3G_13704"/>
<dbReference type="AlphaFoldDB" id="I1CKL3"/>
<name>I1CKL3_RHIO9</name>
<reference evidence="1 2" key="1">
    <citation type="journal article" date="2009" name="PLoS Genet.">
        <title>Genomic analysis of the basal lineage fungus Rhizopus oryzae reveals a whole-genome duplication.</title>
        <authorList>
            <person name="Ma L.-J."/>
            <person name="Ibrahim A.S."/>
            <person name="Skory C."/>
            <person name="Grabherr M.G."/>
            <person name="Burger G."/>
            <person name="Butler M."/>
            <person name="Elias M."/>
            <person name="Idnurm A."/>
            <person name="Lang B.F."/>
            <person name="Sone T."/>
            <person name="Abe A."/>
            <person name="Calvo S.E."/>
            <person name="Corrochano L.M."/>
            <person name="Engels R."/>
            <person name="Fu J."/>
            <person name="Hansberg W."/>
            <person name="Kim J.-M."/>
            <person name="Kodira C.D."/>
            <person name="Koehrsen M.J."/>
            <person name="Liu B."/>
            <person name="Miranda-Saavedra D."/>
            <person name="O'Leary S."/>
            <person name="Ortiz-Castellanos L."/>
            <person name="Poulter R."/>
            <person name="Rodriguez-Romero J."/>
            <person name="Ruiz-Herrera J."/>
            <person name="Shen Y.-Q."/>
            <person name="Zeng Q."/>
            <person name="Galagan J."/>
            <person name="Birren B.W."/>
            <person name="Cuomo C.A."/>
            <person name="Wickes B.L."/>
        </authorList>
    </citation>
    <scope>NUCLEOTIDE SEQUENCE [LARGE SCALE GENOMIC DNA]</scope>
    <source>
        <strain evidence="2">RA 99-880 / ATCC MYA-4621 / FGSC 9543 / NRRL 43880</strain>
    </source>
</reference>
<dbReference type="GeneID" id="93620669"/>
<evidence type="ECO:0000313" key="2">
    <source>
        <dbReference type="Proteomes" id="UP000009138"/>
    </source>
</evidence>
<protein>
    <submittedName>
        <fullName evidence="1">Uncharacterized protein</fullName>
    </submittedName>
</protein>
<accession>I1CKL3</accession>
<keyword evidence="2" id="KW-1185">Reference proteome</keyword>
<dbReference type="EMBL" id="CH476743">
    <property type="protein sequence ID" value="EIE88993.1"/>
    <property type="molecule type" value="Genomic_DNA"/>
</dbReference>
<dbReference type="InParanoid" id="I1CKL3"/>
<proteinExistence type="predicted"/>